<dbReference type="Pfam" id="PF02823">
    <property type="entry name" value="ATP-synt_DE_N"/>
    <property type="match status" value="1"/>
</dbReference>
<dbReference type="InterPro" id="IPR020546">
    <property type="entry name" value="ATP_synth_F1_dsu/esu_N"/>
</dbReference>
<dbReference type="HAMAP" id="MF_00530">
    <property type="entry name" value="ATP_synth_epsil_bac"/>
    <property type="match status" value="1"/>
</dbReference>
<reference evidence="9" key="1">
    <citation type="submission" date="2020-05" db="EMBL/GenBank/DDBJ databases">
        <authorList>
            <person name="Chiriac C."/>
            <person name="Salcher M."/>
            <person name="Ghai R."/>
            <person name="Kavagutti S V."/>
        </authorList>
    </citation>
    <scope>NUCLEOTIDE SEQUENCE</scope>
</reference>
<dbReference type="NCBIfam" id="NF009977">
    <property type="entry name" value="PRK13442.1"/>
    <property type="match status" value="1"/>
</dbReference>
<evidence type="ECO:0000256" key="3">
    <source>
        <dbReference type="ARBA" id="ARBA00022448"/>
    </source>
</evidence>
<comment type="similarity">
    <text evidence="2">Belongs to the ATPase epsilon chain family.</text>
</comment>
<dbReference type="PANTHER" id="PTHR13822:SF10">
    <property type="entry name" value="ATP SYNTHASE EPSILON CHAIN, CHLOROPLASTIC"/>
    <property type="match status" value="1"/>
</dbReference>
<keyword evidence="3" id="KW-0813">Transport</keyword>
<dbReference type="GO" id="GO:0046933">
    <property type="term" value="F:proton-transporting ATP synthase activity, rotational mechanism"/>
    <property type="evidence" value="ECO:0007669"/>
    <property type="project" value="InterPro"/>
</dbReference>
<dbReference type="AlphaFoldDB" id="A0A6J6RE29"/>
<accession>A0A6J6RE29</accession>
<feature type="domain" description="ATP synthase F1 complex delta/epsilon subunit N-terminal" evidence="8">
    <location>
        <begin position="1"/>
        <end position="79"/>
    </location>
</feature>
<evidence type="ECO:0000259" key="8">
    <source>
        <dbReference type="Pfam" id="PF02823"/>
    </source>
</evidence>
<evidence type="ECO:0000256" key="7">
    <source>
        <dbReference type="ARBA" id="ARBA00023310"/>
    </source>
</evidence>
<dbReference type="InterPro" id="IPR036771">
    <property type="entry name" value="ATPsynth_dsu/esu_N"/>
</dbReference>
<dbReference type="Gene3D" id="2.60.15.10">
    <property type="entry name" value="F0F1 ATP synthase delta/epsilon subunit, N-terminal"/>
    <property type="match status" value="1"/>
</dbReference>
<dbReference type="PANTHER" id="PTHR13822">
    <property type="entry name" value="ATP SYNTHASE DELTA/EPSILON CHAIN"/>
    <property type="match status" value="1"/>
</dbReference>
<sequence length="131" mass="13743">MKVEVVSPERILYTGEGEMVVCRTADGDVAFLPQHAPFLGALGVAQVRVILPDSGEQVVAVHEGFVEVGNDRVIVLSDIAELPEQIDIDRANAAKDRATAALASNAEDADAAQALARAELRLAVAGENPSV</sequence>
<protein>
    <submittedName>
        <fullName evidence="9">Unannotated protein</fullName>
    </submittedName>
</protein>
<evidence type="ECO:0000256" key="5">
    <source>
        <dbReference type="ARBA" id="ARBA00023136"/>
    </source>
</evidence>
<dbReference type="EMBL" id="CAEZYK010000032">
    <property type="protein sequence ID" value="CAB4722300.1"/>
    <property type="molecule type" value="Genomic_DNA"/>
</dbReference>
<dbReference type="CDD" id="cd12152">
    <property type="entry name" value="F1-ATPase_delta"/>
    <property type="match status" value="1"/>
</dbReference>
<evidence type="ECO:0000256" key="6">
    <source>
        <dbReference type="ARBA" id="ARBA00023196"/>
    </source>
</evidence>
<keyword evidence="6" id="KW-0139">CF(1)</keyword>
<organism evidence="9">
    <name type="scientific">freshwater metagenome</name>
    <dbReference type="NCBI Taxonomy" id="449393"/>
    <lineage>
        <taxon>unclassified sequences</taxon>
        <taxon>metagenomes</taxon>
        <taxon>ecological metagenomes</taxon>
    </lineage>
</organism>
<dbReference type="EMBL" id="CAFBPQ010000024">
    <property type="protein sequence ID" value="CAB5024798.1"/>
    <property type="molecule type" value="Genomic_DNA"/>
</dbReference>
<dbReference type="InterPro" id="IPR001469">
    <property type="entry name" value="ATP_synth_F1_dsu/esu"/>
</dbReference>
<name>A0A6J6RE29_9ZZZZ</name>
<proteinExistence type="inferred from homology"/>
<keyword evidence="5" id="KW-0472">Membrane</keyword>
<evidence type="ECO:0000313" key="9">
    <source>
        <dbReference type="EMBL" id="CAB4722300.1"/>
    </source>
</evidence>
<dbReference type="EMBL" id="CAFBOF010000053">
    <property type="protein sequence ID" value="CAB4987345.1"/>
    <property type="molecule type" value="Genomic_DNA"/>
</dbReference>
<keyword evidence="7" id="KW-0066">ATP synthesis</keyword>
<dbReference type="SUPFAM" id="SSF51344">
    <property type="entry name" value="Epsilon subunit of F1F0-ATP synthase N-terminal domain"/>
    <property type="match status" value="1"/>
</dbReference>
<dbReference type="GO" id="GO:0045259">
    <property type="term" value="C:proton-transporting ATP synthase complex"/>
    <property type="evidence" value="ECO:0007669"/>
    <property type="project" value="UniProtKB-KW"/>
</dbReference>
<keyword evidence="4" id="KW-0406">Ion transport</keyword>
<evidence type="ECO:0000313" key="12">
    <source>
        <dbReference type="EMBL" id="CAB5024798.1"/>
    </source>
</evidence>
<gene>
    <name evidence="9" type="ORF">UFOPK2683_00717</name>
    <name evidence="10" type="ORF">UFOPK3605_00611</name>
    <name evidence="11" type="ORF">UFOPK3897_01519</name>
    <name evidence="12" type="ORF">UFOPK4121_00880</name>
</gene>
<dbReference type="EMBL" id="CAFBMM010000021">
    <property type="protein sequence ID" value="CAB4903404.1"/>
    <property type="molecule type" value="Genomic_DNA"/>
</dbReference>
<evidence type="ECO:0000256" key="4">
    <source>
        <dbReference type="ARBA" id="ARBA00023065"/>
    </source>
</evidence>
<evidence type="ECO:0000256" key="2">
    <source>
        <dbReference type="ARBA" id="ARBA00005712"/>
    </source>
</evidence>
<dbReference type="NCBIfam" id="TIGR01216">
    <property type="entry name" value="ATP_synt_epsi"/>
    <property type="match status" value="1"/>
</dbReference>
<evidence type="ECO:0000256" key="1">
    <source>
        <dbReference type="ARBA" id="ARBA00004170"/>
    </source>
</evidence>
<evidence type="ECO:0000313" key="11">
    <source>
        <dbReference type="EMBL" id="CAB4987345.1"/>
    </source>
</evidence>
<comment type="subcellular location">
    <subcellularLocation>
        <location evidence="1">Membrane</location>
        <topology evidence="1">Peripheral membrane protein</topology>
    </subcellularLocation>
</comment>
<evidence type="ECO:0000313" key="10">
    <source>
        <dbReference type="EMBL" id="CAB4903404.1"/>
    </source>
</evidence>